<keyword evidence="2" id="KW-1185">Reference proteome</keyword>
<accession>A0A4Y2IIK5</accession>
<dbReference type="EMBL" id="BGPR01106658">
    <property type="protein sequence ID" value="GBM77082.1"/>
    <property type="molecule type" value="Genomic_DNA"/>
</dbReference>
<name>A0A4Y2IIK5_ARAVE</name>
<protein>
    <submittedName>
        <fullName evidence="1">Uncharacterized protein</fullName>
    </submittedName>
</protein>
<dbReference type="Proteomes" id="UP000499080">
    <property type="component" value="Unassembled WGS sequence"/>
</dbReference>
<sequence>MSACGLLNGPSLIWAFGTDVPLVYRCGLYGTQLYASPGPANAAIELLMTGNKLSGLTSLISNCIRWMDMYWYGGNLMNPWTQHVNRELFNLVEPLWWYEAFAVGFIWDL</sequence>
<comment type="caution">
    <text evidence="1">The sequence shown here is derived from an EMBL/GenBank/DDBJ whole genome shotgun (WGS) entry which is preliminary data.</text>
</comment>
<gene>
    <name evidence="1" type="ORF">AVEN_209524_1</name>
</gene>
<organism evidence="1 2">
    <name type="scientific">Araneus ventricosus</name>
    <name type="common">Orbweaver spider</name>
    <name type="synonym">Epeira ventricosa</name>
    <dbReference type="NCBI Taxonomy" id="182803"/>
    <lineage>
        <taxon>Eukaryota</taxon>
        <taxon>Metazoa</taxon>
        <taxon>Ecdysozoa</taxon>
        <taxon>Arthropoda</taxon>
        <taxon>Chelicerata</taxon>
        <taxon>Arachnida</taxon>
        <taxon>Araneae</taxon>
        <taxon>Araneomorphae</taxon>
        <taxon>Entelegynae</taxon>
        <taxon>Araneoidea</taxon>
        <taxon>Araneidae</taxon>
        <taxon>Araneus</taxon>
    </lineage>
</organism>
<evidence type="ECO:0000313" key="1">
    <source>
        <dbReference type="EMBL" id="GBM77082.1"/>
    </source>
</evidence>
<evidence type="ECO:0000313" key="2">
    <source>
        <dbReference type="Proteomes" id="UP000499080"/>
    </source>
</evidence>
<reference evidence="1 2" key="1">
    <citation type="journal article" date="2019" name="Sci. Rep.">
        <title>Orb-weaving spider Araneus ventricosus genome elucidates the spidroin gene catalogue.</title>
        <authorList>
            <person name="Kono N."/>
            <person name="Nakamura H."/>
            <person name="Ohtoshi R."/>
            <person name="Moran D.A.P."/>
            <person name="Shinohara A."/>
            <person name="Yoshida Y."/>
            <person name="Fujiwara M."/>
            <person name="Mori M."/>
            <person name="Tomita M."/>
            <person name="Arakawa K."/>
        </authorList>
    </citation>
    <scope>NUCLEOTIDE SEQUENCE [LARGE SCALE GENOMIC DNA]</scope>
</reference>
<proteinExistence type="predicted"/>
<dbReference type="AlphaFoldDB" id="A0A4Y2IIK5"/>